<keyword evidence="4 7" id="KW-0812">Transmembrane</keyword>
<feature type="transmembrane region" description="Helical" evidence="7">
    <location>
        <begin position="183"/>
        <end position="210"/>
    </location>
</feature>
<dbReference type="AlphaFoldDB" id="A0A1N6F0Y1"/>
<dbReference type="Pfam" id="PF00528">
    <property type="entry name" value="BPD_transp_1"/>
    <property type="match status" value="1"/>
</dbReference>
<feature type="transmembrane region" description="Helical" evidence="7">
    <location>
        <begin position="102"/>
        <end position="126"/>
    </location>
</feature>
<reference evidence="9 10" key="1">
    <citation type="submission" date="2016-11" db="EMBL/GenBank/DDBJ databases">
        <authorList>
            <person name="Jaros S."/>
            <person name="Januszkiewicz K."/>
            <person name="Wedrychowicz H."/>
        </authorList>
    </citation>
    <scope>NUCLEOTIDE SEQUENCE [LARGE SCALE GENOMIC DNA]</scope>
    <source>
        <strain evidence="9 10">DSM 17737</strain>
    </source>
</reference>
<keyword evidence="3" id="KW-1003">Cell membrane</keyword>
<dbReference type="GO" id="GO:0055085">
    <property type="term" value="P:transmembrane transport"/>
    <property type="evidence" value="ECO:0007669"/>
    <property type="project" value="InterPro"/>
</dbReference>
<name>A0A1N6F0Y1_9GAMM</name>
<dbReference type="STRING" id="364032.SAMN05443662_0864"/>
<dbReference type="Gene3D" id="1.10.3720.10">
    <property type="entry name" value="MetI-like"/>
    <property type="match status" value="1"/>
</dbReference>
<protein>
    <submittedName>
        <fullName evidence="9">Peptide/nickel transport system permease protein</fullName>
    </submittedName>
</protein>
<feature type="transmembrane region" description="Helical" evidence="7">
    <location>
        <begin position="132"/>
        <end position="149"/>
    </location>
</feature>
<dbReference type="RefSeq" id="WP_074201154.1">
    <property type="nucleotide sequence ID" value="NZ_FSRE01000002.1"/>
</dbReference>
<keyword evidence="10" id="KW-1185">Reference proteome</keyword>
<proteinExistence type="inferred from homology"/>
<keyword evidence="5 7" id="KW-1133">Transmembrane helix</keyword>
<sequence>MKRWLWQQRIWIGLLLAWLALALAALGVGDTAYRVDLPHLLAGPDANSWLGYDQLGRPVWERLLLGAQTSLQVALAVVLFSAVLGTTIGLLAGYYGGWLDRVLTGVIDVFLAFPGLLLAIGLAAVLGPGVENVIIALVVVGWVSYARLARAQTLSLRSREHVLAARALGAGTPRILLRHVVPLLLAPLGVEATFGIAGAVISEAGLSFLGLGIQPPQDSWGSMIREGTRYLLVAPHLVIAPGLALMAVVLAANRLGDAWRDYLDIKTRSGP</sequence>
<dbReference type="EMBL" id="FSRE01000002">
    <property type="protein sequence ID" value="SIN88893.1"/>
    <property type="molecule type" value="Genomic_DNA"/>
</dbReference>
<dbReference type="PANTHER" id="PTHR43386:SF1">
    <property type="entry name" value="D,D-DIPEPTIDE TRANSPORT SYSTEM PERMEASE PROTEIN DDPC-RELATED"/>
    <property type="match status" value="1"/>
</dbReference>
<dbReference type="InterPro" id="IPR050366">
    <property type="entry name" value="BP-dependent_transpt_permease"/>
</dbReference>
<feature type="transmembrane region" description="Helical" evidence="7">
    <location>
        <begin position="73"/>
        <end position="95"/>
    </location>
</feature>
<dbReference type="GO" id="GO:0005886">
    <property type="term" value="C:plasma membrane"/>
    <property type="evidence" value="ECO:0007669"/>
    <property type="project" value="UniProtKB-SubCell"/>
</dbReference>
<dbReference type="PROSITE" id="PS50928">
    <property type="entry name" value="ABC_TM1"/>
    <property type="match status" value="1"/>
</dbReference>
<dbReference type="OrthoDB" id="9805884at2"/>
<gene>
    <name evidence="9" type="ORF">SAMN05443662_0864</name>
</gene>
<dbReference type="CDD" id="cd06261">
    <property type="entry name" value="TM_PBP2"/>
    <property type="match status" value="1"/>
</dbReference>
<dbReference type="SUPFAM" id="SSF161098">
    <property type="entry name" value="MetI-like"/>
    <property type="match status" value="1"/>
</dbReference>
<accession>A0A1N6F0Y1</accession>
<dbReference type="InterPro" id="IPR000515">
    <property type="entry name" value="MetI-like"/>
</dbReference>
<evidence type="ECO:0000256" key="1">
    <source>
        <dbReference type="ARBA" id="ARBA00004651"/>
    </source>
</evidence>
<comment type="similarity">
    <text evidence="7">Belongs to the binding-protein-dependent transport system permease family.</text>
</comment>
<organism evidence="9 10">
    <name type="scientific">Sulfurivirga caldicuralii</name>
    <dbReference type="NCBI Taxonomy" id="364032"/>
    <lineage>
        <taxon>Bacteria</taxon>
        <taxon>Pseudomonadati</taxon>
        <taxon>Pseudomonadota</taxon>
        <taxon>Gammaproteobacteria</taxon>
        <taxon>Thiotrichales</taxon>
        <taxon>Piscirickettsiaceae</taxon>
        <taxon>Sulfurivirga</taxon>
    </lineage>
</organism>
<comment type="subcellular location">
    <subcellularLocation>
        <location evidence="1 7">Cell membrane</location>
        <topology evidence="1 7">Multi-pass membrane protein</topology>
    </subcellularLocation>
</comment>
<evidence type="ECO:0000313" key="9">
    <source>
        <dbReference type="EMBL" id="SIN88893.1"/>
    </source>
</evidence>
<feature type="transmembrane region" description="Helical" evidence="7">
    <location>
        <begin position="230"/>
        <end position="252"/>
    </location>
</feature>
<dbReference type="InterPro" id="IPR035906">
    <property type="entry name" value="MetI-like_sf"/>
</dbReference>
<evidence type="ECO:0000256" key="7">
    <source>
        <dbReference type="RuleBase" id="RU363032"/>
    </source>
</evidence>
<evidence type="ECO:0000313" key="10">
    <source>
        <dbReference type="Proteomes" id="UP000198461"/>
    </source>
</evidence>
<evidence type="ECO:0000256" key="4">
    <source>
        <dbReference type="ARBA" id="ARBA00022692"/>
    </source>
</evidence>
<dbReference type="PANTHER" id="PTHR43386">
    <property type="entry name" value="OLIGOPEPTIDE TRANSPORT SYSTEM PERMEASE PROTEIN APPC"/>
    <property type="match status" value="1"/>
</dbReference>
<keyword evidence="6 7" id="KW-0472">Membrane</keyword>
<feature type="domain" description="ABC transmembrane type-1" evidence="8">
    <location>
        <begin position="67"/>
        <end position="256"/>
    </location>
</feature>
<evidence type="ECO:0000256" key="5">
    <source>
        <dbReference type="ARBA" id="ARBA00022989"/>
    </source>
</evidence>
<keyword evidence="2 7" id="KW-0813">Transport</keyword>
<dbReference type="Proteomes" id="UP000198461">
    <property type="component" value="Unassembled WGS sequence"/>
</dbReference>
<evidence type="ECO:0000256" key="6">
    <source>
        <dbReference type="ARBA" id="ARBA00023136"/>
    </source>
</evidence>
<evidence type="ECO:0000259" key="8">
    <source>
        <dbReference type="PROSITE" id="PS50928"/>
    </source>
</evidence>
<evidence type="ECO:0000256" key="2">
    <source>
        <dbReference type="ARBA" id="ARBA00022448"/>
    </source>
</evidence>
<evidence type="ECO:0000256" key="3">
    <source>
        <dbReference type="ARBA" id="ARBA00022475"/>
    </source>
</evidence>